<comment type="similarity">
    <text evidence="2 4">Belongs to the terpene synthase family.</text>
</comment>
<dbReference type="STRING" id="1441469.A0A225AVU7"/>
<keyword evidence="4" id="KW-0479">Metal-binding</keyword>
<evidence type="ECO:0000256" key="2">
    <source>
        <dbReference type="ARBA" id="ARBA00006333"/>
    </source>
</evidence>
<protein>
    <recommendedName>
        <fullName evidence="4">Terpene synthase</fullName>
        <ecNumber evidence="4">4.2.3.-</ecNumber>
    </recommendedName>
</protein>
<dbReference type="OrthoDB" id="4222834at2759"/>
<evidence type="ECO:0000256" key="4">
    <source>
        <dbReference type="RuleBase" id="RU366034"/>
    </source>
</evidence>
<dbReference type="GeneID" id="31002894"/>
<keyword evidence="3 4" id="KW-0460">Magnesium</keyword>
<proteinExistence type="inferred from homology"/>
<evidence type="ECO:0000313" key="6">
    <source>
        <dbReference type="Proteomes" id="UP000214365"/>
    </source>
</evidence>
<dbReference type="Gene3D" id="1.10.600.10">
    <property type="entry name" value="Farnesyl Diphosphate Synthase"/>
    <property type="match status" value="1"/>
</dbReference>
<dbReference type="GO" id="GO:0010333">
    <property type="term" value="F:terpene synthase activity"/>
    <property type="evidence" value="ECO:0007669"/>
    <property type="project" value="InterPro"/>
</dbReference>
<dbReference type="InterPro" id="IPR034686">
    <property type="entry name" value="Terpene_cyclase-like_2"/>
</dbReference>
<accession>A0A225AVU7</accession>
<dbReference type="SUPFAM" id="SSF48576">
    <property type="entry name" value="Terpenoid synthases"/>
    <property type="match status" value="1"/>
</dbReference>
<dbReference type="PANTHER" id="PTHR35201">
    <property type="entry name" value="TERPENE SYNTHASE"/>
    <property type="match status" value="1"/>
</dbReference>
<dbReference type="AlphaFoldDB" id="A0A225AVU7"/>
<keyword evidence="6" id="KW-1185">Reference proteome</keyword>
<dbReference type="RefSeq" id="XP_020121549.1">
    <property type="nucleotide sequence ID" value="XM_020266076.1"/>
</dbReference>
<dbReference type="InterPro" id="IPR008949">
    <property type="entry name" value="Isoprenoid_synthase_dom_sf"/>
</dbReference>
<sequence length="226" mass="25561">MGIVREGSANTSSRSQLPLELQALVDVHQSVWMRITQGSSVGVQKRFASYVHDYLEGSREQVCFRSQRRYPSFDDLLDMRRKSAGVAPLFALAEYALKLDIPEEVFQSKAVREIQQIGVDFVVISFSLETSQNDILSYCKEETEGVPHNLVVLTRYQMECSNDPLRAHPQAAFDRVGGLLTKLYQRWFLALSTLPSWGERVDADVQRYIASVRAIVAANLNWRSSG</sequence>
<keyword evidence="4" id="KW-0456">Lyase</keyword>
<evidence type="ECO:0000256" key="1">
    <source>
        <dbReference type="ARBA" id="ARBA00001946"/>
    </source>
</evidence>
<gene>
    <name evidence="5" type="ORF">UA08_03139</name>
</gene>
<evidence type="ECO:0000313" key="5">
    <source>
        <dbReference type="EMBL" id="OKL61428.1"/>
    </source>
</evidence>
<dbReference type="EC" id="4.2.3.-" evidence="4"/>
<dbReference type="GO" id="GO:0008299">
    <property type="term" value="P:isoprenoid biosynthetic process"/>
    <property type="evidence" value="ECO:0007669"/>
    <property type="project" value="UniProtKB-ARBA"/>
</dbReference>
<comment type="caution">
    <text evidence="5">The sequence shown here is derived from an EMBL/GenBank/DDBJ whole genome shotgun (WGS) entry which is preliminary data.</text>
</comment>
<reference evidence="5 6" key="1">
    <citation type="submission" date="2015-06" db="EMBL/GenBank/DDBJ databases">
        <title>Talaromyces atroroseus IBT 11181 draft genome.</title>
        <authorList>
            <person name="Rasmussen K.B."/>
            <person name="Rasmussen S."/>
            <person name="Petersen B."/>
            <person name="Sicheritz-Ponten T."/>
            <person name="Mortensen U.H."/>
            <person name="Thrane U."/>
        </authorList>
    </citation>
    <scope>NUCLEOTIDE SEQUENCE [LARGE SCALE GENOMIC DNA]</scope>
    <source>
        <strain evidence="5 6">IBT 11181</strain>
    </source>
</reference>
<dbReference type="EMBL" id="LFMY01000004">
    <property type="protein sequence ID" value="OKL61428.1"/>
    <property type="molecule type" value="Genomic_DNA"/>
</dbReference>
<dbReference type="Pfam" id="PF19086">
    <property type="entry name" value="Terpene_syn_C_2"/>
    <property type="match status" value="1"/>
</dbReference>
<dbReference type="GO" id="GO:0046872">
    <property type="term" value="F:metal ion binding"/>
    <property type="evidence" value="ECO:0007669"/>
    <property type="project" value="UniProtKB-KW"/>
</dbReference>
<name>A0A225AVU7_TALAT</name>
<comment type="cofactor">
    <cofactor evidence="1 4">
        <name>Mg(2+)</name>
        <dbReference type="ChEBI" id="CHEBI:18420"/>
    </cofactor>
</comment>
<organism evidence="5 6">
    <name type="scientific">Talaromyces atroroseus</name>
    <dbReference type="NCBI Taxonomy" id="1441469"/>
    <lineage>
        <taxon>Eukaryota</taxon>
        <taxon>Fungi</taxon>
        <taxon>Dikarya</taxon>
        <taxon>Ascomycota</taxon>
        <taxon>Pezizomycotina</taxon>
        <taxon>Eurotiomycetes</taxon>
        <taxon>Eurotiomycetidae</taxon>
        <taxon>Eurotiales</taxon>
        <taxon>Trichocomaceae</taxon>
        <taxon>Talaromyces</taxon>
        <taxon>Talaromyces sect. Trachyspermi</taxon>
    </lineage>
</organism>
<dbReference type="PANTHER" id="PTHR35201:SF4">
    <property type="entry name" value="BETA-PINACENE SYNTHASE-RELATED"/>
    <property type="match status" value="1"/>
</dbReference>
<dbReference type="Proteomes" id="UP000214365">
    <property type="component" value="Unassembled WGS sequence"/>
</dbReference>
<evidence type="ECO:0000256" key="3">
    <source>
        <dbReference type="ARBA" id="ARBA00022842"/>
    </source>
</evidence>